<dbReference type="NCBIfam" id="TIGR01003">
    <property type="entry name" value="PTS_HPr_family"/>
    <property type="match status" value="1"/>
</dbReference>
<dbReference type="CDD" id="cd00367">
    <property type="entry name" value="PTS-HPr_like"/>
    <property type="match status" value="1"/>
</dbReference>
<dbReference type="PROSITE" id="PS51350">
    <property type="entry name" value="PTS_HPR_DOM"/>
    <property type="match status" value="1"/>
</dbReference>
<comment type="subcellular location">
    <subcellularLocation>
        <location evidence="2">Cytoplasm</location>
    </subcellularLocation>
</comment>
<dbReference type="EMBL" id="BJXX01000154">
    <property type="protein sequence ID" value="GEN35854.1"/>
    <property type="molecule type" value="Genomic_DNA"/>
</dbReference>
<dbReference type="PROSITE" id="PS00589">
    <property type="entry name" value="PTS_HPR_SER"/>
    <property type="match status" value="1"/>
</dbReference>
<dbReference type="InterPro" id="IPR000032">
    <property type="entry name" value="HPr-like"/>
</dbReference>
<dbReference type="Pfam" id="PF00381">
    <property type="entry name" value="PTS-HPr"/>
    <property type="match status" value="1"/>
</dbReference>
<keyword evidence="5" id="KW-0813">Transport</keyword>
<dbReference type="PANTHER" id="PTHR33705:SF2">
    <property type="entry name" value="PHOSPHOCARRIER PROTEIN NPR"/>
    <property type="match status" value="1"/>
</dbReference>
<keyword evidence="6" id="KW-0598">Phosphotransferase system</keyword>
<evidence type="ECO:0000256" key="1">
    <source>
        <dbReference type="ARBA" id="ARBA00003681"/>
    </source>
</evidence>
<evidence type="ECO:0000256" key="4">
    <source>
        <dbReference type="ARBA" id="ARBA00022490"/>
    </source>
</evidence>
<dbReference type="Proteomes" id="UP000321157">
    <property type="component" value="Unassembled WGS sequence"/>
</dbReference>
<sequence length="88" mass="9299">MTEKTFQIVSESGLHARPATALVQAATRFSSEITLEYNGKKVNLKSIMGVMSLAVGKGATIKITAEGQDESEAIAKIEEVMKSQGLGA</sequence>
<dbReference type="RefSeq" id="WP_146811365.1">
    <property type="nucleotide sequence ID" value="NZ_BJXX01000154.1"/>
</dbReference>
<evidence type="ECO:0000256" key="6">
    <source>
        <dbReference type="ARBA" id="ARBA00022683"/>
    </source>
</evidence>
<evidence type="ECO:0000256" key="5">
    <source>
        <dbReference type="ARBA" id="ARBA00022597"/>
    </source>
</evidence>
<dbReference type="Gene3D" id="3.30.1340.10">
    <property type="entry name" value="HPr-like"/>
    <property type="match status" value="1"/>
</dbReference>
<evidence type="ECO:0000256" key="3">
    <source>
        <dbReference type="ARBA" id="ARBA00020422"/>
    </source>
</evidence>
<accession>A0A511VAF8</accession>
<dbReference type="GO" id="GO:0009401">
    <property type="term" value="P:phosphoenolpyruvate-dependent sugar phosphotransferase system"/>
    <property type="evidence" value="ECO:0007669"/>
    <property type="project" value="UniProtKB-KW"/>
</dbReference>
<keyword evidence="9" id="KW-1185">Reference proteome</keyword>
<protein>
    <recommendedName>
        <fullName evidence="3">Phosphocarrier protein HPr</fullName>
    </recommendedName>
</protein>
<gene>
    <name evidence="8" type="primary">ptsH</name>
    <name evidence="8" type="ORF">ADA01nite_33140</name>
</gene>
<dbReference type="NCBIfam" id="NF010352">
    <property type="entry name" value="PRK13780.1"/>
    <property type="match status" value="1"/>
</dbReference>
<dbReference type="SUPFAM" id="SSF55594">
    <property type="entry name" value="HPr-like"/>
    <property type="match status" value="1"/>
</dbReference>
<proteinExistence type="predicted"/>
<dbReference type="OrthoDB" id="9809047at2"/>
<evidence type="ECO:0000313" key="9">
    <source>
        <dbReference type="Proteomes" id="UP000321157"/>
    </source>
</evidence>
<comment type="caution">
    <text evidence="8">The sequence shown here is derived from an EMBL/GenBank/DDBJ whole genome shotgun (WGS) entry which is preliminary data.</text>
</comment>
<evidence type="ECO:0000313" key="8">
    <source>
        <dbReference type="EMBL" id="GEN35854.1"/>
    </source>
</evidence>
<name>A0A511VAF8_9BACL</name>
<dbReference type="InterPro" id="IPR001020">
    <property type="entry name" value="PTS_HPr_His_P_site"/>
</dbReference>
<dbReference type="PROSITE" id="PS00369">
    <property type="entry name" value="PTS_HPR_HIS"/>
    <property type="match status" value="1"/>
</dbReference>
<dbReference type="InterPro" id="IPR050399">
    <property type="entry name" value="HPr"/>
</dbReference>
<dbReference type="PANTHER" id="PTHR33705">
    <property type="entry name" value="PHOSPHOCARRIER PROTEIN HPR"/>
    <property type="match status" value="1"/>
</dbReference>
<comment type="function">
    <text evidence="1">General (non sugar-specific) component of the phosphoenolpyruvate-dependent sugar phosphotransferase system (sugar PTS). This major carbohydrate active-transport system catalyzes the phosphorylation of incoming sugar substrates concomitantly with their translocation across the cell membrane. The phosphoryl group from phosphoenolpyruvate (PEP) is transferred to the phosphoryl carrier protein HPr by enzyme I. Phospho-HPr then transfers it to the PTS EIIA domain.</text>
</comment>
<reference evidence="8 9" key="1">
    <citation type="submission" date="2019-07" db="EMBL/GenBank/DDBJ databases">
        <title>Whole genome shotgun sequence of Aneurinibacillus danicus NBRC 102444.</title>
        <authorList>
            <person name="Hosoyama A."/>
            <person name="Uohara A."/>
            <person name="Ohji S."/>
            <person name="Ichikawa N."/>
        </authorList>
    </citation>
    <scope>NUCLEOTIDE SEQUENCE [LARGE SCALE GENOMIC DNA]</scope>
    <source>
        <strain evidence="8 9">NBRC 102444</strain>
    </source>
</reference>
<dbReference type="InterPro" id="IPR035895">
    <property type="entry name" value="HPr-like_sf"/>
</dbReference>
<dbReference type="GO" id="GO:0005737">
    <property type="term" value="C:cytoplasm"/>
    <property type="evidence" value="ECO:0007669"/>
    <property type="project" value="UniProtKB-SubCell"/>
</dbReference>
<evidence type="ECO:0000256" key="2">
    <source>
        <dbReference type="ARBA" id="ARBA00004496"/>
    </source>
</evidence>
<dbReference type="AlphaFoldDB" id="A0A511VAF8"/>
<keyword evidence="5" id="KW-0762">Sugar transport</keyword>
<dbReference type="InterPro" id="IPR002114">
    <property type="entry name" value="PTS_HPr_Ser_P_site"/>
</dbReference>
<dbReference type="PRINTS" id="PR00107">
    <property type="entry name" value="PHOSPHOCPHPR"/>
</dbReference>
<organism evidence="8 9">
    <name type="scientific">Aneurinibacillus danicus</name>
    <dbReference type="NCBI Taxonomy" id="267746"/>
    <lineage>
        <taxon>Bacteria</taxon>
        <taxon>Bacillati</taxon>
        <taxon>Bacillota</taxon>
        <taxon>Bacilli</taxon>
        <taxon>Bacillales</taxon>
        <taxon>Paenibacillaceae</taxon>
        <taxon>Aneurinibacillus group</taxon>
        <taxon>Aneurinibacillus</taxon>
    </lineage>
</organism>
<feature type="domain" description="HPr" evidence="7">
    <location>
        <begin position="1"/>
        <end position="88"/>
    </location>
</feature>
<keyword evidence="4" id="KW-0963">Cytoplasm</keyword>
<evidence type="ECO:0000259" key="7">
    <source>
        <dbReference type="PROSITE" id="PS51350"/>
    </source>
</evidence>